<feature type="signal peptide" evidence="9">
    <location>
        <begin position="1"/>
        <end position="22"/>
    </location>
</feature>
<dbReference type="GO" id="GO:0015288">
    <property type="term" value="F:porin activity"/>
    <property type="evidence" value="ECO:0007669"/>
    <property type="project" value="TreeGrafter"/>
</dbReference>
<sequence>MKAFYFFHLMMAWLLVPLLSQAQPSSGQPLMLSLNDAIRIGLKNSLDIQSQQLTVQIADNTTRKDRSQWLPQLDGTANLRYNTQLQSTVLPEGFFGSTTPQLVQFGTKFYNQLALDATQRIINPTLRRDIRIDQKTVESEREGLRQTEADTRLQISEAYYAALLRKQEVALAEKSLARSRNSLEATEAKLRLGTIQEDDLNRVKLDVQNADIKRRRAEKNLLLSYQKLAQVLNLSEQQPLNVTDSLTTATDEANEQADFVQLVSNRPEVRKALLDTELARLRYNRAAQGQSPTLSAYANYSTLYQRNNLDLFGRRAWTPFNYVGLQLNVPLFDRYATRFSKQEFALRQQVSTHNLEKQKRTAYYDLQSAQTDLQNARLNLQYARENYQLANQVYQVNQAKYRLGTLLYNDLLNIEKSLEEAETNLLTSTYDLLLAKVRWQKASNQF</sequence>
<dbReference type="PANTHER" id="PTHR30026">
    <property type="entry name" value="OUTER MEMBRANE PROTEIN TOLC"/>
    <property type="match status" value="1"/>
</dbReference>
<evidence type="ECO:0000313" key="11">
    <source>
        <dbReference type="Proteomes" id="UP000009309"/>
    </source>
</evidence>
<keyword evidence="3" id="KW-0813">Transport</keyword>
<dbReference type="PANTHER" id="PTHR30026:SF20">
    <property type="entry name" value="OUTER MEMBRANE PROTEIN TOLC"/>
    <property type="match status" value="1"/>
</dbReference>
<dbReference type="eggNOG" id="COG1538">
    <property type="taxonomic scope" value="Bacteria"/>
</dbReference>
<keyword evidence="6" id="KW-0472">Membrane</keyword>
<dbReference type="OrthoDB" id="367883at2"/>
<evidence type="ECO:0000313" key="10">
    <source>
        <dbReference type="EMBL" id="CCH55819.1"/>
    </source>
</evidence>
<gene>
    <name evidence="10" type="ORF">BN8_05106</name>
</gene>
<name>I2GPJ1_9BACT</name>
<keyword evidence="8" id="KW-0175">Coiled coil</keyword>
<dbReference type="GO" id="GO:0015562">
    <property type="term" value="F:efflux transmembrane transporter activity"/>
    <property type="evidence" value="ECO:0007669"/>
    <property type="project" value="InterPro"/>
</dbReference>
<proteinExistence type="inferred from homology"/>
<organism evidence="10 11">
    <name type="scientific">Fibrisoma limi BUZ 3</name>
    <dbReference type="NCBI Taxonomy" id="1185876"/>
    <lineage>
        <taxon>Bacteria</taxon>
        <taxon>Pseudomonadati</taxon>
        <taxon>Bacteroidota</taxon>
        <taxon>Cytophagia</taxon>
        <taxon>Cytophagales</taxon>
        <taxon>Spirosomataceae</taxon>
        <taxon>Fibrisoma</taxon>
    </lineage>
</organism>
<keyword evidence="7" id="KW-0998">Cell outer membrane</keyword>
<evidence type="ECO:0000256" key="1">
    <source>
        <dbReference type="ARBA" id="ARBA00004442"/>
    </source>
</evidence>
<accession>I2GPJ1</accession>
<dbReference type="Proteomes" id="UP000009309">
    <property type="component" value="Unassembled WGS sequence"/>
</dbReference>
<evidence type="ECO:0000256" key="7">
    <source>
        <dbReference type="ARBA" id="ARBA00023237"/>
    </source>
</evidence>
<evidence type="ECO:0000256" key="2">
    <source>
        <dbReference type="ARBA" id="ARBA00007613"/>
    </source>
</evidence>
<dbReference type="InterPro" id="IPR051906">
    <property type="entry name" value="TolC-like"/>
</dbReference>
<dbReference type="STRING" id="1185876.BN8_05106"/>
<feature type="chain" id="PRO_5003658641" evidence="9">
    <location>
        <begin position="23"/>
        <end position="446"/>
    </location>
</feature>
<dbReference type="InterPro" id="IPR003423">
    <property type="entry name" value="OMP_efflux"/>
</dbReference>
<evidence type="ECO:0000256" key="4">
    <source>
        <dbReference type="ARBA" id="ARBA00022452"/>
    </source>
</evidence>
<reference evidence="10 11" key="1">
    <citation type="journal article" date="2012" name="J. Bacteriol.">
        <title>Genome Sequence of the Filamentous Bacterium Fibrisoma limi BUZ 3T.</title>
        <authorList>
            <person name="Filippini M."/>
            <person name="Qi W."/>
            <person name="Jaenicke S."/>
            <person name="Goesmann A."/>
            <person name="Smits T.H."/>
            <person name="Bagheri H.C."/>
        </authorList>
    </citation>
    <scope>NUCLEOTIDE SEQUENCE [LARGE SCALE GENOMIC DNA]</scope>
    <source>
        <strain evidence="11">BUZ 3T</strain>
    </source>
</reference>
<comment type="similarity">
    <text evidence="2">Belongs to the outer membrane factor (OMF) (TC 1.B.17) family.</text>
</comment>
<keyword evidence="5" id="KW-0812">Transmembrane</keyword>
<dbReference type="Gene3D" id="1.20.1600.10">
    <property type="entry name" value="Outer membrane efflux proteins (OEP)"/>
    <property type="match status" value="1"/>
</dbReference>
<dbReference type="RefSeq" id="WP_009284384.1">
    <property type="nucleotide sequence ID" value="NZ_CAIT01000009.1"/>
</dbReference>
<dbReference type="GO" id="GO:1990281">
    <property type="term" value="C:efflux pump complex"/>
    <property type="evidence" value="ECO:0007669"/>
    <property type="project" value="TreeGrafter"/>
</dbReference>
<dbReference type="GO" id="GO:0009279">
    <property type="term" value="C:cell outer membrane"/>
    <property type="evidence" value="ECO:0007669"/>
    <property type="project" value="UniProtKB-SubCell"/>
</dbReference>
<keyword evidence="4" id="KW-1134">Transmembrane beta strand</keyword>
<protein>
    <submittedName>
        <fullName evidence="10">Outer membrane efflux protein</fullName>
    </submittedName>
</protein>
<dbReference type="SUPFAM" id="SSF56954">
    <property type="entry name" value="Outer membrane efflux proteins (OEP)"/>
    <property type="match status" value="1"/>
</dbReference>
<dbReference type="Pfam" id="PF02321">
    <property type="entry name" value="OEP"/>
    <property type="match status" value="2"/>
</dbReference>
<keyword evidence="11" id="KW-1185">Reference proteome</keyword>
<evidence type="ECO:0000256" key="3">
    <source>
        <dbReference type="ARBA" id="ARBA00022448"/>
    </source>
</evidence>
<comment type="subcellular location">
    <subcellularLocation>
        <location evidence="1">Cell outer membrane</location>
    </subcellularLocation>
</comment>
<keyword evidence="9" id="KW-0732">Signal</keyword>
<evidence type="ECO:0000256" key="9">
    <source>
        <dbReference type="SAM" id="SignalP"/>
    </source>
</evidence>
<feature type="coiled-coil region" evidence="8">
    <location>
        <begin position="169"/>
        <end position="220"/>
    </location>
</feature>
<dbReference type="EMBL" id="CAIT01000009">
    <property type="protein sequence ID" value="CCH55819.1"/>
    <property type="molecule type" value="Genomic_DNA"/>
</dbReference>
<evidence type="ECO:0000256" key="5">
    <source>
        <dbReference type="ARBA" id="ARBA00022692"/>
    </source>
</evidence>
<evidence type="ECO:0000256" key="8">
    <source>
        <dbReference type="SAM" id="Coils"/>
    </source>
</evidence>
<evidence type="ECO:0000256" key="6">
    <source>
        <dbReference type="ARBA" id="ARBA00023136"/>
    </source>
</evidence>
<comment type="caution">
    <text evidence="10">The sequence shown here is derived from an EMBL/GenBank/DDBJ whole genome shotgun (WGS) entry which is preliminary data.</text>
</comment>
<dbReference type="AlphaFoldDB" id="I2GPJ1"/>